<dbReference type="Pfam" id="PF13400">
    <property type="entry name" value="Tad"/>
    <property type="match status" value="1"/>
</dbReference>
<proteinExistence type="predicted"/>
<dbReference type="EMBL" id="JAGFBM010000007">
    <property type="protein sequence ID" value="MBO3085519.1"/>
    <property type="molecule type" value="Genomic_DNA"/>
</dbReference>
<organism evidence="2 3">
    <name type="scientific">Cellulomonas fengjieae</name>
    <dbReference type="NCBI Taxonomy" id="2819978"/>
    <lineage>
        <taxon>Bacteria</taxon>
        <taxon>Bacillati</taxon>
        <taxon>Actinomycetota</taxon>
        <taxon>Actinomycetes</taxon>
        <taxon>Micrococcales</taxon>
        <taxon>Cellulomonadaceae</taxon>
        <taxon>Cellulomonas</taxon>
    </lineage>
</organism>
<name>A0ABS3SJL0_9CELL</name>
<evidence type="ECO:0000313" key="2">
    <source>
        <dbReference type="EMBL" id="MBO3085519.1"/>
    </source>
</evidence>
<keyword evidence="3" id="KW-1185">Reference proteome</keyword>
<evidence type="ECO:0000313" key="3">
    <source>
        <dbReference type="Proteomes" id="UP000678317"/>
    </source>
</evidence>
<protein>
    <recommendedName>
        <fullName evidence="1">Putative Flp pilus-assembly TadG-like N-terminal domain-containing protein</fullName>
    </recommendedName>
</protein>
<comment type="caution">
    <text evidence="2">The sequence shown here is derived from an EMBL/GenBank/DDBJ whole genome shotgun (WGS) entry which is preliminary data.</text>
</comment>
<dbReference type="RefSeq" id="WP_208289875.1">
    <property type="nucleotide sequence ID" value="NZ_CP074404.1"/>
</dbReference>
<sequence>MYVIGLIVMLMVVAGLVVDGGRAVNARAALSDDAEQAARAGANQLDLAALRGSGEVRIDPAAAESAAEDFLLVRGYAPDEIVADADANRVRVDIEQDVPTQLLSLVLIRSFHVTGGATARAAVGIDSEIAGAP</sequence>
<accession>A0ABS3SJL0</accession>
<reference evidence="2 3" key="1">
    <citation type="submission" date="2021-03" db="EMBL/GenBank/DDBJ databases">
        <title>novel species in genus Cellulomonas.</title>
        <authorList>
            <person name="Zhang G."/>
        </authorList>
    </citation>
    <scope>NUCLEOTIDE SEQUENCE [LARGE SCALE GENOMIC DNA]</scope>
    <source>
        <strain evidence="3">zg-ZUI188</strain>
    </source>
</reference>
<gene>
    <name evidence="2" type="ORF">J4035_12820</name>
</gene>
<dbReference type="InterPro" id="IPR028087">
    <property type="entry name" value="Tad_N"/>
</dbReference>
<feature type="domain" description="Putative Flp pilus-assembly TadG-like N-terminal" evidence="1">
    <location>
        <begin position="1"/>
        <end position="43"/>
    </location>
</feature>
<dbReference type="Proteomes" id="UP000678317">
    <property type="component" value="Unassembled WGS sequence"/>
</dbReference>
<evidence type="ECO:0000259" key="1">
    <source>
        <dbReference type="Pfam" id="PF13400"/>
    </source>
</evidence>